<dbReference type="Gene3D" id="3.30.559.30">
    <property type="entry name" value="Nonribosomal peptide synthetase, condensation domain"/>
    <property type="match status" value="1"/>
</dbReference>
<sequence length="62" mass="7032">MAWHFHALLDAACERPDEPLSRLPILTEGEHMQVVHAWNRVEASTSTRQRAPACTIWSPRGP</sequence>
<organism evidence="1 2">
    <name type="scientific">Streptomyces chlorus</name>
    <dbReference type="NCBI Taxonomy" id="887452"/>
    <lineage>
        <taxon>Bacteria</taxon>
        <taxon>Bacillati</taxon>
        <taxon>Actinomycetota</taxon>
        <taxon>Actinomycetes</taxon>
        <taxon>Kitasatosporales</taxon>
        <taxon>Streptomycetaceae</taxon>
        <taxon>Streptomyces</taxon>
    </lineage>
</organism>
<reference evidence="2" key="1">
    <citation type="journal article" date="2019" name="Int. J. Syst. Evol. Microbiol.">
        <title>The Global Catalogue of Microorganisms (GCM) 10K type strain sequencing project: providing services to taxonomists for standard genome sequencing and annotation.</title>
        <authorList>
            <consortium name="The Broad Institute Genomics Platform"/>
            <consortium name="The Broad Institute Genome Sequencing Center for Infectious Disease"/>
            <person name="Wu L."/>
            <person name="Ma J."/>
        </authorList>
    </citation>
    <scope>NUCLEOTIDE SEQUENCE [LARGE SCALE GENOMIC DNA]</scope>
    <source>
        <strain evidence="2">JCM 10411</strain>
    </source>
</reference>
<proteinExistence type="predicted"/>
<dbReference type="RefSeq" id="WP_381358206.1">
    <property type="nucleotide sequence ID" value="NZ_JBHSOA010000008.1"/>
</dbReference>
<dbReference type="Proteomes" id="UP001596180">
    <property type="component" value="Unassembled WGS sequence"/>
</dbReference>
<gene>
    <name evidence="1" type="ORF">ACFPZI_03855</name>
</gene>
<name>A0ABW1DQR4_9ACTN</name>
<dbReference type="EMBL" id="JBHSOA010000008">
    <property type="protein sequence ID" value="MFC5851000.1"/>
    <property type="molecule type" value="Genomic_DNA"/>
</dbReference>
<protein>
    <submittedName>
        <fullName evidence="1">Uncharacterized protein</fullName>
    </submittedName>
</protein>
<evidence type="ECO:0000313" key="2">
    <source>
        <dbReference type="Proteomes" id="UP001596180"/>
    </source>
</evidence>
<evidence type="ECO:0000313" key="1">
    <source>
        <dbReference type="EMBL" id="MFC5851000.1"/>
    </source>
</evidence>
<accession>A0ABW1DQR4</accession>
<comment type="caution">
    <text evidence="1">The sequence shown here is derived from an EMBL/GenBank/DDBJ whole genome shotgun (WGS) entry which is preliminary data.</text>
</comment>
<keyword evidence="2" id="KW-1185">Reference proteome</keyword>